<dbReference type="Gene3D" id="3.30.460.40">
    <property type="match status" value="1"/>
</dbReference>
<dbReference type="Proteomes" id="UP001594351">
    <property type="component" value="Unassembled WGS sequence"/>
</dbReference>
<evidence type="ECO:0000313" key="2">
    <source>
        <dbReference type="Proteomes" id="UP001594351"/>
    </source>
</evidence>
<protein>
    <submittedName>
        <fullName evidence="1">Nucleotidyltransferase family protein</fullName>
    </submittedName>
</protein>
<keyword evidence="2" id="KW-1185">Reference proteome</keyword>
<dbReference type="InterPro" id="IPR039498">
    <property type="entry name" value="NTP_transf_5"/>
</dbReference>
<accession>A0ABV6Z0J1</accession>
<dbReference type="Pfam" id="PF14907">
    <property type="entry name" value="NTP_transf_5"/>
    <property type="match status" value="1"/>
</dbReference>
<evidence type="ECO:0000313" key="1">
    <source>
        <dbReference type="EMBL" id="MFC1851963.1"/>
    </source>
</evidence>
<proteinExistence type="predicted"/>
<sequence>MNHGKNRYTTLDGWPDEQQKLLLQCAFLTESSQVCHIWEQWQSHNNRSRIDHASRTILPIVLQNLLKHGANIDPALQKNIQKQYFHIYIHNQRLFKQAAKLIHQLHQAGFKTMVLKGAPLTLQYYNKLGLRFMSDVDILIPTHQALDCIAFMSKLAWKPVSRKPEKFSVDYVTVSHGHEFHHPDGRKIDLHWHVLHECCRPDSDIDFWDAAIPINFSGTNTNALNPADQLLHICVHSARFGSSIPLRSLVDVLIILNQSPIDLDWIRLLSQAKKRKLILPVRETLFYVLKYLNATIPEHISKQFQVTSVAKSQQIEYCYKRQDYHHKKLGYFPIMIFDYLRLRYHMGLWEYLRRFWGTSNKRESLRFLLRTVLKKH</sequence>
<organism evidence="1 2">
    <name type="scientific">candidate division CSSED10-310 bacterium</name>
    <dbReference type="NCBI Taxonomy" id="2855610"/>
    <lineage>
        <taxon>Bacteria</taxon>
        <taxon>Bacteria division CSSED10-310</taxon>
    </lineage>
</organism>
<gene>
    <name evidence="1" type="ORF">ACFL27_17360</name>
</gene>
<name>A0ABV6Z0J1_UNCC1</name>
<dbReference type="EMBL" id="JBHPBY010000246">
    <property type="protein sequence ID" value="MFC1851963.1"/>
    <property type="molecule type" value="Genomic_DNA"/>
</dbReference>
<reference evidence="1 2" key="1">
    <citation type="submission" date="2024-09" db="EMBL/GenBank/DDBJ databases">
        <title>Laminarin stimulates single cell rates of sulfate reduction while oxygen inhibits transcriptomic activity in coastal marine sediment.</title>
        <authorList>
            <person name="Lindsay M."/>
            <person name="Orcutt B."/>
            <person name="Emerson D."/>
            <person name="Stepanauskas R."/>
            <person name="D'Angelo T."/>
        </authorList>
    </citation>
    <scope>NUCLEOTIDE SEQUENCE [LARGE SCALE GENOMIC DNA]</scope>
    <source>
        <strain evidence="1">SAG AM-311-K15</strain>
    </source>
</reference>
<comment type="caution">
    <text evidence="1">The sequence shown here is derived from an EMBL/GenBank/DDBJ whole genome shotgun (WGS) entry which is preliminary data.</text>
</comment>